<dbReference type="PRINTS" id="PR00276">
    <property type="entry name" value="INSULINFAMLY"/>
</dbReference>
<evidence type="ECO:0000256" key="2">
    <source>
        <dbReference type="ARBA" id="ARBA00011207"/>
    </source>
</evidence>
<dbReference type="InterPro" id="IPR022352">
    <property type="entry name" value="Ins/IGF/rlx"/>
</dbReference>
<dbReference type="VEuPathDB" id="VectorBase:ISCP_008957"/>
<dbReference type="PROSITE" id="PS00262">
    <property type="entry name" value="INSULIN"/>
    <property type="match status" value="1"/>
</dbReference>
<dbReference type="GO" id="GO:0005179">
    <property type="term" value="F:hormone activity"/>
    <property type="evidence" value="ECO:0007669"/>
    <property type="project" value="InterPro"/>
</dbReference>
<dbReference type="PANTHER" id="PTHR13647">
    <property type="entry name" value="INSULIN-LIKE PEPTIDE 2-RELATED"/>
    <property type="match status" value="1"/>
</dbReference>
<proteinExistence type="inferred from homology"/>
<keyword evidence="3" id="KW-0165">Cleavage on pair of basic residues</keyword>
<keyword evidence="6" id="KW-0964">Secreted</keyword>
<feature type="compositionally biased region" description="Basic and acidic residues" evidence="7">
    <location>
        <begin position="200"/>
        <end position="226"/>
    </location>
</feature>
<dbReference type="InterPro" id="IPR016179">
    <property type="entry name" value="Insulin-like"/>
</dbReference>
<evidence type="ECO:0000256" key="8">
    <source>
        <dbReference type="SAM" id="SignalP"/>
    </source>
</evidence>
<evidence type="ECO:0000256" key="4">
    <source>
        <dbReference type="ARBA" id="ARBA00022729"/>
    </source>
</evidence>
<dbReference type="PANTHER" id="PTHR13647:SF4">
    <property type="entry name" value="INSULIN-LIKE PEPTIDE 1-RELATED"/>
    <property type="match status" value="1"/>
</dbReference>
<name>A0A4D5RP98_IXOSC</name>
<dbReference type="InterPro" id="IPR022353">
    <property type="entry name" value="Insulin_CS"/>
</dbReference>
<feature type="region of interest" description="Disordered" evidence="7">
    <location>
        <begin position="174"/>
        <end position="230"/>
    </location>
</feature>
<feature type="region of interest" description="Disordered" evidence="7">
    <location>
        <begin position="75"/>
        <end position="111"/>
    </location>
</feature>
<comment type="subunit">
    <text evidence="2">Heterodimer of a B chain and an A chain linked by two disulfide bonds.</text>
</comment>
<keyword evidence="5" id="KW-1015">Disulfide bond</keyword>
<dbReference type="SMART" id="SM00078">
    <property type="entry name" value="IlGF"/>
    <property type="match status" value="1"/>
</dbReference>
<dbReference type="InterPro" id="IPR036438">
    <property type="entry name" value="Insulin-like_sf"/>
</dbReference>
<reference evidence="10" key="1">
    <citation type="submission" date="2019-04" db="EMBL/GenBank/DDBJ databases">
        <title>An insight into the mialome of Ixodes scapularis.</title>
        <authorList>
            <person name="Ribeiro J.M."/>
            <person name="Mather T.N."/>
            <person name="Karim S."/>
        </authorList>
    </citation>
    <scope>NUCLEOTIDE SEQUENCE</scope>
</reference>
<feature type="signal peptide" evidence="8">
    <location>
        <begin position="1"/>
        <end position="28"/>
    </location>
</feature>
<dbReference type="Pfam" id="PF00049">
    <property type="entry name" value="Insulin"/>
    <property type="match status" value="1"/>
</dbReference>
<sequence length="284" mass="30210">MALARHAAVLVALVLAGAWTSFVDLVEARPASSGASTSSSSSSTVRLCGPRLVDLVWMLCMDRGGVHSHMDRRALGAPRARPQQPFVIYRPSLPRPDGQEDEDSGSSERGTTATSIAANTYHHSSGHSNGGGIVDECCRKACSFATLASYCARPSASSSLDAFNMLLASPADEARSSESAMQGDQAVEPTTEAPSPVESHVQHAQEVNREHNEVERTGPAAERSRGDGVSTGRVLIPGANFLRSPEEDTAFGPRVRIGTFSRHRPFFYVVQAAFNGDTEEALDA</sequence>
<accession>A0A4D5RP98</accession>
<protein>
    <submittedName>
        <fullName evidence="10">Putative conserved secreted protein</fullName>
    </submittedName>
</protein>
<dbReference type="AlphaFoldDB" id="A0A4D5RP98"/>
<dbReference type="EMBL" id="GHJT01004595">
    <property type="protein sequence ID" value="MOY38566.1"/>
    <property type="molecule type" value="Transcribed_RNA"/>
</dbReference>
<comment type="similarity">
    <text evidence="1 6">Belongs to the insulin family.</text>
</comment>
<comment type="subcellular location">
    <subcellularLocation>
        <location evidence="6">Secreted</location>
    </subcellularLocation>
</comment>
<feature type="domain" description="Insulin-like" evidence="9">
    <location>
        <begin position="45"/>
        <end position="151"/>
    </location>
</feature>
<dbReference type="VEuPathDB" id="VectorBase:ISCW023524"/>
<dbReference type="VEuPathDB" id="VectorBase:ISCW007400"/>
<evidence type="ECO:0000256" key="7">
    <source>
        <dbReference type="SAM" id="MobiDB-lite"/>
    </source>
</evidence>
<evidence type="ECO:0000256" key="1">
    <source>
        <dbReference type="ARBA" id="ARBA00009034"/>
    </source>
</evidence>
<keyword evidence="4 8" id="KW-0732">Signal</keyword>
<dbReference type="VEuPathDB" id="VectorBase:ISCI007400"/>
<evidence type="ECO:0000256" key="3">
    <source>
        <dbReference type="ARBA" id="ARBA00022685"/>
    </source>
</evidence>
<dbReference type="OrthoDB" id="6414143at2759"/>
<evidence type="ECO:0000259" key="9">
    <source>
        <dbReference type="SMART" id="SM00078"/>
    </source>
</evidence>
<evidence type="ECO:0000256" key="5">
    <source>
        <dbReference type="ARBA" id="ARBA00023157"/>
    </source>
</evidence>
<dbReference type="Gene3D" id="1.10.100.10">
    <property type="entry name" value="Insulin-like"/>
    <property type="match status" value="1"/>
</dbReference>
<evidence type="ECO:0000313" key="10">
    <source>
        <dbReference type="EMBL" id="MOY38566.1"/>
    </source>
</evidence>
<dbReference type="VEuPathDB" id="VectorBase:ISCI023524"/>
<dbReference type="GO" id="GO:0005576">
    <property type="term" value="C:extracellular region"/>
    <property type="evidence" value="ECO:0007669"/>
    <property type="project" value="UniProtKB-SubCell"/>
</dbReference>
<organism evidence="10">
    <name type="scientific">Ixodes scapularis</name>
    <name type="common">Black-legged tick</name>
    <name type="synonym">Deer tick</name>
    <dbReference type="NCBI Taxonomy" id="6945"/>
    <lineage>
        <taxon>Eukaryota</taxon>
        <taxon>Metazoa</taxon>
        <taxon>Ecdysozoa</taxon>
        <taxon>Arthropoda</taxon>
        <taxon>Chelicerata</taxon>
        <taxon>Arachnida</taxon>
        <taxon>Acari</taxon>
        <taxon>Parasitiformes</taxon>
        <taxon>Ixodida</taxon>
        <taxon>Ixodoidea</taxon>
        <taxon>Ixodidae</taxon>
        <taxon>Ixodinae</taxon>
        <taxon>Ixodes</taxon>
    </lineage>
</organism>
<dbReference type="CDD" id="cd04366">
    <property type="entry name" value="IlGF_insulin_bombyxin_like"/>
    <property type="match status" value="1"/>
</dbReference>
<dbReference type="SUPFAM" id="SSF56994">
    <property type="entry name" value="Insulin-like"/>
    <property type="match status" value="1"/>
</dbReference>
<feature type="chain" id="PRO_5020038776" evidence="8">
    <location>
        <begin position="29"/>
        <end position="284"/>
    </location>
</feature>
<evidence type="ECO:0000256" key="6">
    <source>
        <dbReference type="RuleBase" id="RU000406"/>
    </source>
</evidence>